<dbReference type="EMBL" id="CADCXU010002847">
    <property type="protein sequence ID" value="CAA9994948.1"/>
    <property type="molecule type" value="Genomic_DNA"/>
</dbReference>
<name>A0A6H5FZ46_9HEMI</name>
<dbReference type="EMBL" id="CADCXU010002858">
    <property type="protein sequence ID" value="CAA9994963.1"/>
    <property type="molecule type" value="Genomic_DNA"/>
</dbReference>
<evidence type="ECO:0000259" key="1">
    <source>
        <dbReference type="Pfam" id="PF18124"/>
    </source>
</evidence>
<accession>A0A6H5FZ46</accession>
<proteinExistence type="predicted"/>
<evidence type="ECO:0000313" key="2">
    <source>
        <dbReference type="EMBL" id="CAA9994948.1"/>
    </source>
</evidence>
<dbReference type="GO" id="GO:0030055">
    <property type="term" value="C:cell-substrate junction"/>
    <property type="evidence" value="ECO:0007669"/>
    <property type="project" value="TreeGrafter"/>
</dbReference>
<evidence type="ECO:0000313" key="3">
    <source>
        <dbReference type="EMBL" id="CAA9994963.1"/>
    </source>
</evidence>
<dbReference type="GO" id="GO:0005178">
    <property type="term" value="F:integrin binding"/>
    <property type="evidence" value="ECO:0007669"/>
    <property type="project" value="TreeGrafter"/>
</dbReference>
<sequence>MSVPSKGGAVLCDGSWNLRIFVTDLRVEKTLRVKGDSHIGGVMLNLVEDL</sequence>
<evidence type="ECO:0000313" key="4">
    <source>
        <dbReference type="Proteomes" id="UP000479000"/>
    </source>
</evidence>
<dbReference type="Gene3D" id="3.10.20.90">
    <property type="entry name" value="Phosphatidylinositol 3-kinase Catalytic Subunit, Chain A, domain 1"/>
    <property type="match status" value="1"/>
</dbReference>
<dbReference type="GO" id="GO:0007229">
    <property type="term" value="P:integrin-mediated signaling pathway"/>
    <property type="evidence" value="ECO:0007669"/>
    <property type="project" value="InterPro"/>
</dbReference>
<feature type="non-terminal residue" evidence="3">
    <location>
        <position position="50"/>
    </location>
</feature>
<gene>
    <name evidence="2" type="ORF">NTEN_LOCUS1762</name>
    <name evidence="3" type="ORF">NTEN_LOCUS1770</name>
</gene>
<dbReference type="PANTHER" id="PTHR16160">
    <property type="entry name" value="FERMITIN 2-RELATED"/>
    <property type="match status" value="1"/>
</dbReference>
<dbReference type="AlphaFoldDB" id="A0A6H5FZ46"/>
<dbReference type="GO" id="GO:0007160">
    <property type="term" value="P:cell-matrix adhesion"/>
    <property type="evidence" value="ECO:0007669"/>
    <property type="project" value="TreeGrafter"/>
</dbReference>
<organism evidence="3 4">
    <name type="scientific">Nesidiocoris tenuis</name>
    <dbReference type="NCBI Taxonomy" id="355587"/>
    <lineage>
        <taxon>Eukaryota</taxon>
        <taxon>Metazoa</taxon>
        <taxon>Ecdysozoa</taxon>
        <taxon>Arthropoda</taxon>
        <taxon>Hexapoda</taxon>
        <taxon>Insecta</taxon>
        <taxon>Pterygota</taxon>
        <taxon>Neoptera</taxon>
        <taxon>Paraneoptera</taxon>
        <taxon>Hemiptera</taxon>
        <taxon>Heteroptera</taxon>
        <taxon>Panheteroptera</taxon>
        <taxon>Cimicomorpha</taxon>
        <taxon>Miridae</taxon>
        <taxon>Dicyphina</taxon>
        <taxon>Nesidiocoris</taxon>
    </lineage>
</organism>
<dbReference type="InterPro" id="IPR040790">
    <property type="entry name" value="Kindlin_2_N"/>
</dbReference>
<dbReference type="Pfam" id="PF18124">
    <property type="entry name" value="Kindlin_2_N"/>
    <property type="match status" value="1"/>
</dbReference>
<protein>
    <recommendedName>
        <fullName evidence="1">Kindlin-2 N-terminal domain-containing protein</fullName>
    </recommendedName>
</protein>
<dbReference type="InterPro" id="IPR037843">
    <property type="entry name" value="Kindlin/fermitin"/>
</dbReference>
<feature type="domain" description="Kindlin-2 N-terminal" evidence="1">
    <location>
        <begin position="12"/>
        <end position="50"/>
    </location>
</feature>
<dbReference type="OrthoDB" id="10057618at2759"/>
<dbReference type="PANTHER" id="PTHR16160:SF13">
    <property type="entry name" value="FERMITIN 2-RELATED"/>
    <property type="match status" value="1"/>
</dbReference>
<dbReference type="Proteomes" id="UP000479000">
    <property type="component" value="Unassembled WGS sequence"/>
</dbReference>
<keyword evidence="4" id="KW-1185">Reference proteome</keyword>
<reference evidence="3 4" key="1">
    <citation type="submission" date="2020-02" db="EMBL/GenBank/DDBJ databases">
        <authorList>
            <person name="Ferguson B K."/>
        </authorList>
    </citation>
    <scope>NUCLEOTIDE SEQUENCE [LARGE SCALE GENOMIC DNA]</scope>
</reference>